<gene>
    <name evidence="2" type="ORF">S03H2_12742</name>
</gene>
<dbReference type="EMBL" id="BARU01006474">
    <property type="protein sequence ID" value="GAH47336.1"/>
    <property type="molecule type" value="Genomic_DNA"/>
</dbReference>
<protein>
    <recommendedName>
        <fullName evidence="3">Peptidase M50 domain-containing protein</fullName>
    </recommendedName>
</protein>
<accession>X1FNR5</accession>
<keyword evidence="1" id="KW-0472">Membrane</keyword>
<dbReference type="AlphaFoldDB" id="X1FNR5"/>
<proteinExistence type="predicted"/>
<name>X1FNR5_9ZZZZ</name>
<feature type="non-terminal residue" evidence="2">
    <location>
        <position position="121"/>
    </location>
</feature>
<sequence length="121" mass="13748">MLIAKLKKHILIVGILLSSIPVHEYGHYIVAEIDGAEIQRLNYFCEFNGTHFFNPSMTVNEFTFSSPEILILYYFGGFLITFIPGVLITIALCLVESSLWKYSYLWILSAPLVSLADIDRV</sequence>
<keyword evidence="1" id="KW-1133">Transmembrane helix</keyword>
<reference evidence="2" key="1">
    <citation type="journal article" date="2014" name="Front. Microbiol.">
        <title>High frequency of phylogenetically diverse reductive dehalogenase-homologous genes in deep subseafloor sedimentary metagenomes.</title>
        <authorList>
            <person name="Kawai M."/>
            <person name="Futagami T."/>
            <person name="Toyoda A."/>
            <person name="Takaki Y."/>
            <person name="Nishi S."/>
            <person name="Hori S."/>
            <person name="Arai W."/>
            <person name="Tsubouchi T."/>
            <person name="Morono Y."/>
            <person name="Uchiyama I."/>
            <person name="Ito T."/>
            <person name="Fujiyama A."/>
            <person name="Inagaki F."/>
            <person name="Takami H."/>
        </authorList>
    </citation>
    <scope>NUCLEOTIDE SEQUENCE</scope>
    <source>
        <strain evidence="2">Expedition CK06-06</strain>
    </source>
</reference>
<comment type="caution">
    <text evidence="2">The sequence shown here is derived from an EMBL/GenBank/DDBJ whole genome shotgun (WGS) entry which is preliminary data.</text>
</comment>
<organism evidence="2">
    <name type="scientific">marine sediment metagenome</name>
    <dbReference type="NCBI Taxonomy" id="412755"/>
    <lineage>
        <taxon>unclassified sequences</taxon>
        <taxon>metagenomes</taxon>
        <taxon>ecological metagenomes</taxon>
    </lineage>
</organism>
<evidence type="ECO:0000313" key="2">
    <source>
        <dbReference type="EMBL" id="GAH47336.1"/>
    </source>
</evidence>
<evidence type="ECO:0008006" key="3">
    <source>
        <dbReference type="Google" id="ProtNLM"/>
    </source>
</evidence>
<evidence type="ECO:0000256" key="1">
    <source>
        <dbReference type="SAM" id="Phobius"/>
    </source>
</evidence>
<feature type="transmembrane region" description="Helical" evidence="1">
    <location>
        <begin position="71"/>
        <end position="95"/>
    </location>
</feature>
<keyword evidence="1" id="KW-0812">Transmembrane</keyword>